<dbReference type="Proteomes" id="UP000799776">
    <property type="component" value="Unassembled WGS sequence"/>
</dbReference>
<feature type="compositionally biased region" description="Basic and acidic residues" evidence="1">
    <location>
        <begin position="123"/>
        <end position="138"/>
    </location>
</feature>
<feature type="compositionally biased region" description="Low complexity" evidence="1">
    <location>
        <begin position="264"/>
        <end position="282"/>
    </location>
</feature>
<feature type="region of interest" description="Disordered" evidence="1">
    <location>
        <begin position="363"/>
        <end position="425"/>
    </location>
</feature>
<feature type="compositionally biased region" description="Basic residues" evidence="1">
    <location>
        <begin position="400"/>
        <end position="411"/>
    </location>
</feature>
<evidence type="ECO:0000313" key="3">
    <source>
        <dbReference type="Proteomes" id="UP000799776"/>
    </source>
</evidence>
<proteinExistence type="predicted"/>
<feature type="compositionally biased region" description="Low complexity" evidence="1">
    <location>
        <begin position="224"/>
        <end position="233"/>
    </location>
</feature>
<feature type="compositionally biased region" description="Basic and acidic residues" evidence="1">
    <location>
        <begin position="38"/>
        <end position="61"/>
    </location>
</feature>
<dbReference type="AlphaFoldDB" id="A0A9P4I197"/>
<name>A0A9P4I197_9PEZI</name>
<feature type="compositionally biased region" description="Low complexity" evidence="1">
    <location>
        <begin position="189"/>
        <end position="198"/>
    </location>
</feature>
<evidence type="ECO:0000256" key="1">
    <source>
        <dbReference type="SAM" id="MobiDB-lite"/>
    </source>
</evidence>
<sequence length="425" mass="46055">MIKLVEASPPRGRTSQTYPLLDRRSSMDTSSPPSSPERTAEYWDGRVQELRDRRERMRRNDVQTSSDPNRATSPVHANVLDIISSYERDMRRSPPTAAAATPAPPSTSQSHQPTSFEFGFALDRNRADSAHDFSDMPHHLKPSPKSTATTTSPATQHGRTSPPGSGHSRSSSSTNARGLRKEGQTLTNPSPAKPASKPSKTRRWSRNKCPVRPPRPEVSLLDSTSTATCTTATLPPPPPPPTTRIPRKPVALRHQRSMPLQPVPAFAASPPGSASASRPFSPTHHRQPHPQPPQQHQHMFKISSAPAPSPTTPTTMLSEAIASGALPGSGSGDDAYTLEQTVSVWEDDDEKSGIVNYLKWTLHSRKGSGGGGERERGPKSRKKMGCEGSEGGGGVEEKGPRRRRQSIKKMLRVFGCGHTGTAEES</sequence>
<protein>
    <submittedName>
        <fullName evidence="2">Uncharacterized protein</fullName>
    </submittedName>
</protein>
<feature type="region of interest" description="Disordered" evidence="1">
    <location>
        <begin position="1"/>
        <end position="315"/>
    </location>
</feature>
<comment type="caution">
    <text evidence="2">The sequence shown here is derived from an EMBL/GenBank/DDBJ whole genome shotgun (WGS) entry which is preliminary data.</text>
</comment>
<accession>A0A9P4I197</accession>
<gene>
    <name evidence="2" type="ORF">K490DRAFT_54761</name>
</gene>
<keyword evidence="3" id="KW-1185">Reference proteome</keyword>
<dbReference type="EMBL" id="ML978713">
    <property type="protein sequence ID" value="KAF2090377.1"/>
    <property type="molecule type" value="Genomic_DNA"/>
</dbReference>
<feature type="compositionally biased region" description="Basic residues" evidence="1">
    <location>
        <begin position="245"/>
        <end position="256"/>
    </location>
</feature>
<reference evidence="2" key="1">
    <citation type="journal article" date="2020" name="Stud. Mycol.">
        <title>101 Dothideomycetes genomes: a test case for predicting lifestyles and emergence of pathogens.</title>
        <authorList>
            <person name="Haridas S."/>
            <person name="Albert R."/>
            <person name="Binder M."/>
            <person name="Bloem J."/>
            <person name="Labutti K."/>
            <person name="Salamov A."/>
            <person name="Andreopoulos B."/>
            <person name="Baker S."/>
            <person name="Barry K."/>
            <person name="Bills G."/>
            <person name="Bluhm B."/>
            <person name="Cannon C."/>
            <person name="Castanera R."/>
            <person name="Culley D."/>
            <person name="Daum C."/>
            <person name="Ezra D."/>
            <person name="Gonzalez J."/>
            <person name="Henrissat B."/>
            <person name="Kuo A."/>
            <person name="Liang C."/>
            <person name="Lipzen A."/>
            <person name="Lutzoni F."/>
            <person name="Magnuson J."/>
            <person name="Mondo S."/>
            <person name="Nolan M."/>
            <person name="Ohm R."/>
            <person name="Pangilinan J."/>
            <person name="Park H.-J."/>
            <person name="Ramirez L."/>
            <person name="Alfaro M."/>
            <person name="Sun H."/>
            <person name="Tritt A."/>
            <person name="Yoshinaga Y."/>
            <person name="Zwiers L.-H."/>
            <person name="Turgeon B."/>
            <person name="Goodwin S."/>
            <person name="Spatafora J."/>
            <person name="Crous P."/>
            <person name="Grigoriev I."/>
        </authorList>
    </citation>
    <scope>NUCLEOTIDE SEQUENCE</scope>
    <source>
        <strain evidence="2">CBS 121410</strain>
    </source>
</reference>
<feature type="compositionally biased region" description="Low complexity" evidence="1">
    <location>
        <begin position="143"/>
        <end position="174"/>
    </location>
</feature>
<evidence type="ECO:0000313" key="2">
    <source>
        <dbReference type="EMBL" id="KAF2090377.1"/>
    </source>
</evidence>
<feature type="compositionally biased region" description="Low complexity" evidence="1">
    <location>
        <begin position="93"/>
        <end position="115"/>
    </location>
</feature>
<feature type="compositionally biased region" description="Pro residues" evidence="1">
    <location>
        <begin position="234"/>
        <end position="243"/>
    </location>
</feature>
<organism evidence="2 3">
    <name type="scientific">Saccharata proteae CBS 121410</name>
    <dbReference type="NCBI Taxonomy" id="1314787"/>
    <lineage>
        <taxon>Eukaryota</taxon>
        <taxon>Fungi</taxon>
        <taxon>Dikarya</taxon>
        <taxon>Ascomycota</taxon>
        <taxon>Pezizomycotina</taxon>
        <taxon>Dothideomycetes</taxon>
        <taxon>Dothideomycetes incertae sedis</taxon>
        <taxon>Botryosphaeriales</taxon>
        <taxon>Saccharataceae</taxon>
        <taxon>Saccharata</taxon>
    </lineage>
</organism>